<dbReference type="AlphaFoldDB" id="A0A7C8YTY3"/>
<dbReference type="EMBL" id="GISG01057199">
    <property type="protein sequence ID" value="MBA4626574.1"/>
    <property type="molecule type" value="Transcribed_RNA"/>
</dbReference>
<proteinExistence type="predicted"/>
<protein>
    <submittedName>
        <fullName evidence="1">Uncharacterized protein</fullName>
    </submittedName>
</protein>
<evidence type="ECO:0000313" key="1">
    <source>
        <dbReference type="EMBL" id="MBA4626574.1"/>
    </source>
</evidence>
<accession>A0A7C8YTY3</accession>
<sequence length="106" mass="12519">MKTQIFTQWKLGAALQTNHPEIHRTTISVSETSRVTNQNYDSRPRTLKLRTQMDQDTIFPQYDRNGCSIRLLIITEKLNKELTYTKRGSTLRFFGYASVYRLKRMT</sequence>
<name>A0A7C8YTY3_OPUST</name>
<reference evidence="1" key="1">
    <citation type="journal article" date="2013" name="J. Plant Res.">
        <title>Effect of fungi and light on seed germination of three Opuntia species from semiarid lands of central Mexico.</title>
        <authorList>
            <person name="Delgado-Sanchez P."/>
            <person name="Jimenez-Bremont J.F."/>
            <person name="Guerrero-Gonzalez Mde L."/>
            <person name="Flores J."/>
        </authorList>
    </citation>
    <scope>NUCLEOTIDE SEQUENCE</scope>
    <source>
        <tissue evidence="1">Cladode</tissue>
    </source>
</reference>
<organism evidence="1">
    <name type="scientific">Opuntia streptacantha</name>
    <name type="common">Prickly pear cactus</name>
    <name type="synonym">Opuntia cardona</name>
    <dbReference type="NCBI Taxonomy" id="393608"/>
    <lineage>
        <taxon>Eukaryota</taxon>
        <taxon>Viridiplantae</taxon>
        <taxon>Streptophyta</taxon>
        <taxon>Embryophyta</taxon>
        <taxon>Tracheophyta</taxon>
        <taxon>Spermatophyta</taxon>
        <taxon>Magnoliopsida</taxon>
        <taxon>eudicotyledons</taxon>
        <taxon>Gunneridae</taxon>
        <taxon>Pentapetalae</taxon>
        <taxon>Caryophyllales</taxon>
        <taxon>Cactineae</taxon>
        <taxon>Cactaceae</taxon>
        <taxon>Opuntioideae</taxon>
        <taxon>Opuntia</taxon>
    </lineage>
</organism>
<dbReference type="EMBL" id="GISG01057198">
    <property type="protein sequence ID" value="MBA4626573.1"/>
    <property type="molecule type" value="Transcribed_RNA"/>
</dbReference>
<reference evidence="1" key="2">
    <citation type="submission" date="2020-07" db="EMBL/GenBank/DDBJ databases">
        <authorList>
            <person name="Vera ALvarez R."/>
            <person name="Arias-Moreno D.M."/>
            <person name="Jimenez-Jacinto V."/>
            <person name="Jimenez-Bremont J.F."/>
            <person name="Swaminathan K."/>
            <person name="Moose S.P."/>
            <person name="Guerrero-Gonzalez M.L."/>
            <person name="Marino-Ramirez L."/>
            <person name="Landsman D."/>
            <person name="Rodriguez-Kessler M."/>
            <person name="Delgado-Sanchez P."/>
        </authorList>
    </citation>
    <scope>NUCLEOTIDE SEQUENCE</scope>
    <source>
        <tissue evidence="1">Cladode</tissue>
    </source>
</reference>